<dbReference type="EMBL" id="BMAW01132838">
    <property type="protein sequence ID" value="GFU45286.1"/>
    <property type="molecule type" value="Genomic_DNA"/>
</dbReference>
<accession>A0A8X6QVC1</accession>
<protein>
    <recommendedName>
        <fullName evidence="4">Spider venom protein</fullName>
    </recommendedName>
</protein>
<sequence>MLVTKSTICLLLICIIFTAETTCEKPIPKGAKALKGFLKFLDKISPGSSDRIMKCLSKIMTELTEQWKAEMAQS</sequence>
<dbReference type="AlphaFoldDB" id="A0A8X6QVC1"/>
<comment type="caution">
    <text evidence="2">The sequence shown here is derived from an EMBL/GenBank/DDBJ whole genome shotgun (WGS) entry which is preliminary data.</text>
</comment>
<gene>
    <name evidence="2" type="ORF">NPIL_104191</name>
</gene>
<keyword evidence="1" id="KW-0732">Signal</keyword>
<evidence type="ECO:0000256" key="1">
    <source>
        <dbReference type="SAM" id="SignalP"/>
    </source>
</evidence>
<evidence type="ECO:0000313" key="2">
    <source>
        <dbReference type="EMBL" id="GFU45286.1"/>
    </source>
</evidence>
<dbReference type="Proteomes" id="UP000887013">
    <property type="component" value="Unassembled WGS sequence"/>
</dbReference>
<dbReference type="OrthoDB" id="10378823at2759"/>
<name>A0A8X6QVC1_NEPPI</name>
<keyword evidence="3" id="KW-1185">Reference proteome</keyword>
<proteinExistence type="predicted"/>
<evidence type="ECO:0008006" key="4">
    <source>
        <dbReference type="Google" id="ProtNLM"/>
    </source>
</evidence>
<organism evidence="2 3">
    <name type="scientific">Nephila pilipes</name>
    <name type="common">Giant wood spider</name>
    <name type="synonym">Nephila maculata</name>
    <dbReference type="NCBI Taxonomy" id="299642"/>
    <lineage>
        <taxon>Eukaryota</taxon>
        <taxon>Metazoa</taxon>
        <taxon>Ecdysozoa</taxon>
        <taxon>Arthropoda</taxon>
        <taxon>Chelicerata</taxon>
        <taxon>Arachnida</taxon>
        <taxon>Araneae</taxon>
        <taxon>Araneomorphae</taxon>
        <taxon>Entelegynae</taxon>
        <taxon>Araneoidea</taxon>
        <taxon>Nephilidae</taxon>
        <taxon>Nephila</taxon>
    </lineage>
</organism>
<evidence type="ECO:0000313" key="3">
    <source>
        <dbReference type="Proteomes" id="UP000887013"/>
    </source>
</evidence>
<feature type="signal peptide" evidence="1">
    <location>
        <begin position="1"/>
        <end position="23"/>
    </location>
</feature>
<reference evidence="2" key="1">
    <citation type="submission" date="2020-08" db="EMBL/GenBank/DDBJ databases">
        <title>Multicomponent nature underlies the extraordinary mechanical properties of spider dragline silk.</title>
        <authorList>
            <person name="Kono N."/>
            <person name="Nakamura H."/>
            <person name="Mori M."/>
            <person name="Yoshida Y."/>
            <person name="Ohtoshi R."/>
            <person name="Malay A.D."/>
            <person name="Moran D.A.P."/>
            <person name="Tomita M."/>
            <person name="Numata K."/>
            <person name="Arakawa K."/>
        </authorList>
    </citation>
    <scope>NUCLEOTIDE SEQUENCE</scope>
</reference>
<feature type="chain" id="PRO_5036481361" description="Spider venom protein" evidence="1">
    <location>
        <begin position="24"/>
        <end position="74"/>
    </location>
</feature>